<keyword evidence="3" id="KW-1185">Reference proteome</keyword>
<dbReference type="Proteomes" id="UP000322080">
    <property type="component" value="Unassembled WGS sequence"/>
</dbReference>
<accession>A0A5D0RF52</accession>
<name>A0A5D0RF52_9RHOB</name>
<dbReference type="EMBL" id="VSIY01000014">
    <property type="protein sequence ID" value="TYB79973.1"/>
    <property type="molecule type" value="Genomic_DNA"/>
</dbReference>
<evidence type="ECO:0000256" key="1">
    <source>
        <dbReference type="SAM" id="SignalP"/>
    </source>
</evidence>
<evidence type="ECO:0000313" key="2">
    <source>
        <dbReference type="EMBL" id="TYB79973.1"/>
    </source>
</evidence>
<keyword evidence="1" id="KW-0732">Signal</keyword>
<organism evidence="2 3">
    <name type="scientific">Maritimibacter fusiformis</name>
    <dbReference type="NCBI Taxonomy" id="2603819"/>
    <lineage>
        <taxon>Bacteria</taxon>
        <taxon>Pseudomonadati</taxon>
        <taxon>Pseudomonadota</taxon>
        <taxon>Alphaproteobacteria</taxon>
        <taxon>Rhodobacterales</taxon>
        <taxon>Roseobacteraceae</taxon>
        <taxon>Maritimibacter</taxon>
    </lineage>
</organism>
<evidence type="ECO:0008006" key="4">
    <source>
        <dbReference type="Google" id="ProtNLM"/>
    </source>
</evidence>
<proteinExistence type="predicted"/>
<dbReference type="PROSITE" id="PS51257">
    <property type="entry name" value="PROKAR_LIPOPROTEIN"/>
    <property type="match status" value="1"/>
</dbReference>
<dbReference type="RefSeq" id="WP_148379141.1">
    <property type="nucleotide sequence ID" value="NZ_VSIY01000014.1"/>
</dbReference>
<reference evidence="2 3" key="1">
    <citation type="submission" date="2019-08" db="EMBL/GenBank/DDBJ databases">
        <title>Identification of a novel species of the genus Boseongicola.</title>
        <authorList>
            <person name="Zhang X.-Q."/>
        </authorList>
    </citation>
    <scope>NUCLEOTIDE SEQUENCE [LARGE SCALE GENOMIC DNA]</scope>
    <source>
        <strain evidence="2 3">HY14</strain>
    </source>
</reference>
<sequence>MRRIFLSLFLLIGLAACAAEPVWAPDEEVARAHYSTGGPPMITLMTMINTRSGNGGHAALLVSGSERLLFDPAGSFKHPRLPERNDVVYGMTDAAVDFYIDYHSRETWRVIKQDLVVSPEVAEMALAAIKEYGAVPKAFCTNAITTILKDLPGFESIHVTMFPTAAQEAFAKLPGVVTSEYHDNDPDNNGYLLARGI</sequence>
<feature type="chain" id="PRO_5022792545" description="Lipoprotein" evidence="1">
    <location>
        <begin position="19"/>
        <end position="197"/>
    </location>
</feature>
<protein>
    <recommendedName>
        <fullName evidence="4">Lipoprotein</fullName>
    </recommendedName>
</protein>
<evidence type="ECO:0000313" key="3">
    <source>
        <dbReference type="Proteomes" id="UP000322080"/>
    </source>
</evidence>
<feature type="signal peptide" evidence="1">
    <location>
        <begin position="1"/>
        <end position="18"/>
    </location>
</feature>
<gene>
    <name evidence="2" type="ORF">FVF75_14135</name>
</gene>
<comment type="caution">
    <text evidence="2">The sequence shown here is derived from an EMBL/GenBank/DDBJ whole genome shotgun (WGS) entry which is preliminary data.</text>
</comment>
<dbReference type="AlphaFoldDB" id="A0A5D0RF52"/>